<feature type="domain" description="Fructose-1-6-bisphosphatase class 1 C-terminal" evidence="5">
    <location>
        <begin position="139"/>
        <end position="196"/>
    </location>
</feature>
<dbReference type="OrthoDB" id="10256725at2759"/>
<evidence type="ECO:0000313" key="7">
    <source>
        <dbReference type="Proteomes" id="UP000596742"/>
    </source>
</evidence>
<reference evidence="6" key="1">
    <citation type="submission" date="2018-11" db="EMBL/GenBank/DDBJ databases">
        <authorList>
            <person name="Alioto T."/>
            <person name="Alioto T."/>
        </authorList>
    </citation>
    <scope>NUCLEOTIDE SEQUENCE</scope>
</reference>
<dbReference type="PANTHER" id="PTHR11556:SF1">
    <property type="entry name" value="FRUCTOSE-BISPHOSPHATASE"/>
    <property type="match status" value="1"/>
</dbReference>
<dbReference type="Gene3D" id="3.40.190.80">
    <property type="match status" value="1"/>
</dbReference>
<keyword evidence="7" id="KW-1185">Reference proteome</keyword>
<evidence type="ECO:0000313" key="6">
    <source>
        <dbReference type="EMBL" id="VDI20824.1"/>
    </source>
</evidence>
<dbReference type="AlphaFoldDB" id="A0A8B6DL23"/>
<evidence type="ECO:0000256" key="1">
    <source>
        <dbReference type="ARBA" id="ARBA00022723"/>
    </source>
</evidence>
<evidence type="ECO:0000259" key="5">
    <source>
        <dbReference type="Pfam" id="PF18913"/>
    </source>
</evidence>
<evidence type="ECO:0000256" key="4">
    <source>
        <dbReference type="ARBA" id="ARBA00032973"/>
    </source>
</evidence>
<evidence type="ECO:0000256" key="3">
    <source>
        <dbReference type="ARBA" id="ARBA00024331"/>
    </source>
</evidence>
<dbReference type="GO" id="GO:0006094">
    <property type="term" value="P:gluconeogenesis"/>
    <property type="evidence" value="ECO:0007669"/>
    <property type="project" value="TreeGrafter"/>
</dbReference>
<comment type="caution">
    <text evidence="6">The sequence shown here is derived from an EMBL/GenBank/DDBJ whole genome shotgun (WGS) entry which is preliminary data.</text>
</comment>
<accession>A0A8B6DL23</accession>
<dbReference type="GO" id="GO:0005829">
    <property type="term" value="C:cytosol"/>
    <property type="evidence" value="ECO:0007669"/>
    <property type="project" value="TreeGrafter"/>
</dbReference>
<gene>
    <name evidence="6" type="ORF">MGAL_10B007825</name>
</gene>
<dbReference type="GO" id="GO:0006002">
    <property type="term" value="P:fructose 6-phosphate metabolic process"/>
    <property type="evidence" value="ECO:0007669"/>
    <property type="project" value="TreeGrafter"/>
</dbReference>
<dbReference type="EMBL" id="UYJE01003622">
    <property type="protein sequence ID" value="VDI20824.1"/>
    <property type="molecule type" value="Genomic_DNA"/>
</dbReference>
<name>A0A8B6DL23_MYTGA</name>
<sequence length="200" mass="22398">MDSSQPPLNQEALAIAANEMNDSDFDDLDITDLNDSTGQPPIDIAFEAVSRIEAVYDYLFWSGNNLKNKCVYESFVNIVDTEIDIRKRQQLFIIHDMIDNTHQLEGTTISSGSLAEGIDLQGIDIDIMFVIPNVDVIRDLRLLYEANPMAYLVEQAGGTATTGKERILELQPTSLHERCPVFMGSKDDVQDVLDMYKSFG</sequence>
<dbReference type="GO" id="GO:0042132">
    <property type="term" value="F:fructose 1,6-bisphosphate 1-phosphatase activity"/>
    <property type="evidence" value="ECO:0007669"/>
    <property type="project" value="TreeGrafter"/>
</dbReference>
<dbReference type="GO" id="GO:0005986">
    <property type="term" value="P:sucrose biosynthetic process"/>
    <property type="evidence" value="ECO:0007669"/>
    <property type="project" value="TreeGrafter"/>
</dbReference>
<proteinExistence type="predicted"/>
<comment type="pathway">
    <text evidence="3">Carbohydrate biosynthesis.</text>
</comment>
<dbReference type="InterPro" id="IPR000146">
    <property type="entry name" value="FBPase_class-1"/>
</dbReference>
<dbReference type="InterPro" id="IPR044015">
    <property type="entry name" value="FBPase_C_dom"/>
</dbReference>
<keyword evidence="2" id="KW-0460">Magnesium</keyword>
<dbReference type="GO" id="GO:0046872">
    <property type="term" value="F:metal ion binding"/>
    <property type="evidence" value="ECO:0007669"/>
    <property type="project" value="UniProtKB-KW"/>
</dbReference>
<evidence type="ECO:0000256" key="2">
    <source>
        <dbReference type="ARBA" id="ARBA00022842"/>
    </source>
</evidence>
<dbReference type="Pfam" id="PF18913">
    <property type="entry name" value="FBPase_C"/>
    <property type="match status" value="1"/>
</dbReference>
<keyword evidence="6" id="KW-0378">Hydrolase</keyword>
<dbReference type="GO" id="GO:0030388">
    <property type="term" value="P:fructose 1,6-bisphosphate metabolic process"/>
    <property type="evidence" value="ECO:0007669"/>
    <property type="project" value="TreeGrafter"/>
</dbReference>
<dbReference type="Proteomes" id="UP000596742">
    <property type="component" value="Unassembled WGS sequence"/>
</dbReference>
<protein>
    <recommendedName>
        <fullName evidence="4">D-fructose-1,6-bisphosphate 1-phosphohydrolase</fullName>
    </recommendedName>
</protein>
<keyword evidence="1" id="KW-0479">Metal-binding</keyword>
<dbReference type="PANTHER" id="PTHR11556">
    <property type="entry name" value="FRUCTOSE-1,6-BISPHOSPHATASE-RELATED"/>
    <property type="match status" value="1"/>
</dbReference>
<dbReference type="GO" id="GO:0006000">
    <property type="term" value="P:fructose metabolic process"/>
    <property type="evidence" value="ECO:0007669"/>
    <property type="project" value="TreeGrafter"/>
</dbReference>
<organism evidence="6 7">
    <name type="scientific">Mytilus galloprovincialis</name>
    <name type="common">Mediterranean mussel</name>
    <dbReference type="NCBI Taxonomy" id="29158"/>
    <lineage>
        <taxon>Eukaryota</taxon>
        <taxon>Metazoa</taxon>
        <taxon>Spiralia</taxon>
        <taxon>Lophotrochozoa</taxon>
        <taxon>Mollusca</taxon>
        <taxon>Bivalvia</taxon>
        <taxon>Autobranchia</taxon>
        <taxon>Pteriomorphia</taxon>
        <taxon>Mytilida</taxon>
        <taxon>Mytiloidea</taxon>
        <taxon>Mytilidae</taxon>
        <taxon>Mytilinae</taxon>
        <taxon>Mytilus</taxon>
    </lineage>
</organism>
<dbReference type="SUPFAM" id="SSF56655">
    <property type="entry name" value="Carbohydrate phosphatase"/>
    <property type="match status" value="1"/>
</dbReference>